<name>A0A1J4K4W4_9EUKA</name>
<dbReference type="InterPro" id="IPR001650">
    <property type="entry name" value="Helicase_C-like"/>
</dbReference>
<dbReference type="PANTHER" id="PTHR10799">
    <property type="entry name" value="SNF2/RAD54 HELICASE FAMILY"/>
    <property type="match status" value="1"/>
</dbReference>
<evidence type="ECO:0000256" key="1">
    <source>
        <dbReference type="ARBA" id="ARBA00022801"/>
    </source>
</evidence>
<dbReference type="GeneID" id="94827331"/>
<keyword evidence="1" id="KW-0378">Hydrolase</keyword>
<dbReference type="AlphaFoldDB" id="A0A1J4K4W4"/>
<dbReference type="RefSeq" id="XP_068359154.1">
    <property type="nucleotide sequence ID" value="XM_068492627.1"/>
</dbReference>
<dbReference type="SMART" id="SM00487">
    <property type="entry name" value="DEXDc"/>
    <property type="match status" value="1"/>
</dbReference>
<sequence>MNQQQLSQLKAQLKLTAQLSTCASTNTRELDGASGVNSAAHPEAVFQANPMYSMAFWKGYPEAPHHKYMKCPLENFENHQIPIALLAQERDNYIQMKMQAHLRHLRRNFNAKNLSEDEKDKLELMTHYLFLNSRQKFVRDNFYTSFTAFTNGTPLKRKEIVAIVRMKPVSKQEKKKGYVIRGISYNDFLYPIGAEFKPDSPFTPLPRYVIRNRQKESPNIDLKQTLPVVKSVLSSSASLAVSSHAFEFYSSMRKKYQMSHVVKQNLCKREIEIESKKQLDKLSDLKSRIYSLADTSEKDFLEFWRPLAPIFTHGIRICPQPSNLESNAVLQRHQIEGMSWLIHLYDHHVNAVLADETGVGKTLQIISFFAYLAEQRHISGPHLVIMPKSVIQTWKDEFVKWFPTANTIVYVGKRKRRRNIFETTISRSEFDVLLTTYSIIKEDKELIAEIPWRVIVIDEGHVLKNYKTLLYSAIFDALFSDFKIIATATPFQNQIDQFWSILSLVDPSQFCSVEIFNSFFKELESSNQDPERNDRVIKRLQDLIRPYFLRRNKEDIQSDIPDKLEITLKCSPVPLQLSVIDESLKTGIMNTSQKIHMARKVSNSPLLFLKKNVFKTIPVQYILLRSPKMRLLDQILHKLILTGHRFLIYSQWTSMMDIISYYLDWREIQFLRIDGSVTTNDRMNRIKSFVQPDSTIQGMLLSTRSSAFGLNLQVADTVILFDSDYNPFVELQASARVHRLGQKNVVVVIRLMVNGTGEEKILRVSRKKFILGHQIIEAGRFNFSSTEEERAAILGEAASKPPELTDPTDEQLDSVVSRSNEEVATLQYRKSRENFDELPEYAEFDQEIIQRLHESDVDIPSESDEEEWEVIE</sequence>
<evidence type="ECO:0000313" key="5">
    <source>
        <dbReference type="Proteomes" id="UP000179807"/>
    </source>
</evidence>
<dbReference type="CDD" id="cd18793">
    <property type="entry name" value="SF2_C_SNF"/>
    <property type="match status" value="1"/>
</dbReference>
<organism evidence="4 5">
    <name type="scientific">Tritrichomonas foetus</name>
    <dbReference type="NCBI Taxonomy" id="1144522"/>
    <lineage>
        <taxon>Eukaryota</taxon>
        <taxon>Metamonada</taxon>
        <taxon>Parabasalia</taxon>
        <taxon>Tritrichomonadida</taxon>
        <taxon>Tritrichomonadidae</taxon>
        <taxon>Tritrichomonas</taxon>
    </lineage>
</organism>
<dbReference type="InterPro" id="IPR000330">
    <property type="entry name" value="SNF2_N"/>
</dbReference>
<dbReference type="Pfam" id="PF00271">
    <property type="entry name" value="Helicase_C"/>
    <property type="match status" value="1"/>
</dbReference>
<dbReference type="Gene3D" id="3.40.50.10810">
    <property type="entry name" value="Tandem AAA-ATPase domain"/>
    <property type="match status" value="1"/>
</dbReference>
<dbReference type="Proteomes" id="UP000179807">
    <property type="component" value="Unassembled WGS sequence"/>
</dbReference>
<evidence type="ECO:0000259" key="3">
    <source>
        <dbReference type="PROSITE" id="PS51194"/>
    </source>
</evidence>
<dbReference type="SMART" id="SM00490">
    <property type="entry name" value="HELICc"/>
    <property type="match status" value="1"/>
</dbReference>
<dbReference type="InterPro" id="IPR027417">
    <property type="entry name" value="P-loop_NTPase"/>
</dbReference>
<keyword evidence="5" id="KW-1185">Reference proteome</keyword>
<evidence type="ECO:0000259" key="2">
    <source>
        <dbReference type="PROSITE" id="PS51192"/>
    </source>
</evidence>
<dbReference type="PROSITE" id="PS51192">
    <property type="entry name" value="HELICASE_ATP_BIND_1"/>
    <property type="match status" value="1"/>
</dbReference>
<proteinExistence type="predicted"/>
<feature type="domain" description="Helicase C-terminal" evidence="3">
    <location>
        <begin position="631"/>
        <end position="794"/>
    </location>
</feature>
<protein>
    <submittedName>
        <fullName evidence="4">Type III restriction enzyme, res subunit family protein</fullName>
    </submittedName>
</protein>
<comment type="caution">
    <text evidence="4">The sequence shown here is derived from an EMBL/GenBank/DDBJ whole genome shotgun (WGS) entry which is preliminary data.</text>
</comment>
<dbReference type="Gene3D" id="3.40.50.300">
    <property type="entry name" value="P-loop containing nucleotide triphosphate hydrolases"/>
    <property type="match status" value="1"/>
</dbReference>
<reference evidence="4" key="1">
    <citation type="submission" date="2016-10" db="EMBL/GenBank/DDBJ databases">
        <authorList>
            <person name="Benchimol M."/>
            <person name="Almeida L.G."/>
            <person name="Vasconcelos A.T."/>
            <person name="Perreira-Neves A."/>
            <person name="Rosa I.A."/>
            <person name="Tasca T."/>
            <person name="Bogo M.R."/>
            <person name="de Souza W."/>
        </authorList>
    </citation>
    <scope>NUCLEOTIDE SEQUENCE [LARGE SCALE GENOMIC DNA]</scope>
    <source>
        <strain evidence="4">K</strain>
    </source>
</reference>
<dbReference type="InterPro" id="IPR049730">
    <property type="entry name" value="SNF2/RAD54-like_C"/>
</dbReference>
<gene>
    <name evidence="4" type="ORF">TRFO_05655</name>
</gene>
<dbReference type="InterPro" id="IPR038718">
    <property type="entry name" value="SNF2-like_sf"/>
</dbReference>
<evidence type="ECO:0000313" key="4">
    <source>
        <dbReference type="EMBL" id="OHT06018.1"/>
    </source>
</evidence>
<dbReference type="PROSITE" id="PS51194">
    <property type="entry name" value="HELICASE_CTER"/>
    <property type="match status" value="1"/>
</dbReference>
<dbReference type="VEuPathDB" id="TrichDB:TRFO_05655"/>
<feature type="domain" description="Helicase ATP-binding" evidence="2">
    <location>
        <begin position="342"/>
        <end position="508"/>
    </location>
</feature>
<dbReference type="SUPFAM" id="SSF52540">
    <property type="entry name" value="P-loop containing nucleoside triphosphate hydrolases"/>
    <property type="match status" value="2"/>
</dbReference>
<dbReference type="InterPro" id="IPR014001">
    <property type="entry name" value="Helicase_ATP-bd"/>
</dbReference>
<dbReference type="EMBL" id="MLAK01000738">
    <property type="protein sequence ID" value="OHT06018.1"/>
    <property type="molecule type" value="Genomic_DNA"/>
</dbReference>
<dbReference type="GO" id="GO:0016787">
    <property type="term" value="F:hydrolase activity"/>
    <property type="evidence" value="ECO:0007669"/>
    <property type="project" value="UniProtKB-KW"/>
</dbReference>
<dbReference type="Pfam" id="PF00176">
    <property type="entry name" value="SNF2-rel_dom"/>
    <property type="match status" value="1"/>
</dbReference>
<dbReference type="GO" id="GO:0005524">
    <property type="term" value="F:ATP binding"/>
    <property type="evidence" value="ECO:0007669"/>
    <property type="project" value="InterPro"/>
</dbReference>
<accession>A0A1J4K4W4</accession>
<dbReference type="OrthoDB" id="5857104at2759"/>